<evidence type="ECO:0000259" key="6">
    <source>
        <dbReference type="PROSITE" id="PS50893"/>
    </source>
</evidence>
<dbReference type="SMART" id="SM00382">
    <property type="entry name" value="AAA"/>
    <property type="match status" value="1"/>
</dbReference>
<dbReference type="GO" id="GO:0005524">
    <property type="term" value="F:ATP binding"/>
    <property type="evidence" value="ECO:0007669"/>
    <property type="project" value="UniProtKB-KW"/>
</dbReference>
<protein>
    <submittedName>
        <fullName evidence="7">ABC transporter, ATP-binding protein</fullName>
    </submittedName>
</protein>
<dbReference type="PANTHER" id="PTHR43335">
    <property type="entry name" value="ABC TRANSPORTER, ATP-BINDING PROTEIN"/>
    <property type="match status" value="1"/>
</dbReference>
<feature type="region of interest" description="Disordered" evidence="5">
    <location>
        <begin position="92"/>
        <end position="115"/>
    </location>
</feature>
<proteinExistence type="inferred from homology"/>
<dbReference type="Pfam" id="PF00005">
    <property type="entry name" value="ABC_tran"/>
    <property type="match status" value="1"/>
</dbReference>
<keyword evidence="4 7" id="KW-0067">ATP-binding</keyword>
<keyword evidence="3" id="KW-0547">Nucleotide-binding</keyword>
<evidence type="ECO:0000256" key="5">
    <source>
        <dbReference type="SAM" id="MobiDB-lite"/>
    </source>
</evidence>
<evidence type="ECO:0000256" key="3">
    <source>
        <dbReference type="ARBA" id="ARBA00022741"/>
    </source>
</evidence>
<evidence type="ECO:0000256" key="1">
    <source>
        <dbReference type="ARBA" id="ARBA00005417"/>
    </source>
</evidence>
<comment type="similarity">
    <text evidence="1">Belongs to the ABC transporter superfamily.</text>
</comment>
<keyword evidence="2" id="KW-0813">Transport</keyword>
<dbReference type="PANTHER" id="PTHR43335:SF4">
    <property type="entry name" value="ABC TRANSPORTER, ATP-BINDING PROTEIN"/>
    <property type="match status" value="1"/>
</dbReference>
<dbReference type="InterPro" id="IPR003439">
    <property type="entry name" value="ABC_transporter-like_ATP-bd"/>
</dbReference>
<feature type="region of interest" description="Disordered" evidence="5">
    <location>
        <begin position="1"/>
        <end position="50"/>
    </location>
</feature>
<gene>
    <name evidence="7" type="ORF">HMPREF1871_01244</name>
</gene>
<dbReference type="SUPFAM" id="SSF52540">
    <property type="entry name" value="P-loop containing nucleoside triphosphate hydrolases"/>
    <property type="match status" value="1"/>
</dbReference>
<dbReference type="InterPro" id="IPR003593">
    <property type="entry name" value="AAA+_ATPase"/>
</dbReference>
<dbReference type="EMBL" id="LSDB01000078">
    <property type="protein sequence ID" value="KXB54994.1"/>
    <property type="molecule type" value="Genomic_DNA"/>
</dbReference>
<dbReference type="PROSITE" id="PS50893">
    <property type="entry name" value="ABC_TRANSPORTER_2"/>
    <property type="match status" value="1"/>
</dbReference>
<dbReference type="InterPro" id="IPR027417">
    <property type="entry name" value="P-loop_NTPase"/>
</dbReference>
<evidence type="ECO:0000313" key="8">
    <source>
        <dbReference type="Proteomes" id="UP000070467"/>
    </source>
</evidence>
<feature type="domain" description="ABC transporter" evidence="6">
    <location>
        <begin position="200"/>
        <end position="428"/>
    </location>
</feature>
<evidence type="ECO:0000256" key="4">
    <source>
        <dbReference type="ARBA" id="ARBA00022840"/>
    </source>
</evidence>
<feature type="compositionally biased region" description="Basic and acidic residues" evidence="5">
    <location>
        <begin position="11"/>
        <end position="27"/>
    </location>
</feature>
<comment type="caution">
    <text evidence="7">The sequence shown here is derived from an EMBL/GenBank/DDBJ whole genome shotgun (WGS) entry which is preliminary data.</text>
</comment>
<evidence type="ECO:0000256" key="2">
    <source>
        <dbReference type="ARBA" id="ARBA00022448"/>
    </source>
</evidence>
<dbReference type="Proteomes" id="UP000070467">
    <property type="component" value="Unassembled WGS sequence"/>
</dbReference>
<sequence length="498" mass="57203">MAEKINSNENSIEKEFKNGNNIEEKETNLLGELETNGKKLDNNSTLSENKTELIKEVIQEEKLSRKDRINSLNIKEEYQELLDKVKSNVEDFKKEELSKKSTQEEMKEDDSISKEESFLQKNAKEYLENNKKENHKEKVIHIIKKQGDDAREHYEQPADLEETQILDREELNRAMQEYDRKKTREKTVKNKEKEKVIPVLEVMGLKKRYGSKTIVEDITFNMYPGEIIGLLGPNGSGKTTIMKMLVALTKATKGEIYCFEEPLGVGHIDMLNHIGSMIETPEFYNYLSGKSNLKQVARLYKKNITKEKIKEIVKLVGLEKAINKKVKTYSLGMKQRLGLAQALLSDPSILILDEPVNGLDPQGVIEFRNKLKDIAKKGVSILISSHLLSEIEKISDRIIVLEKGKIKYDDKLKNLLGEDTNKTIIKTYDDKRAEVLIEDLEVAYKLTDNGFEFTNITKDEKSKVLSYLVSNYVEIDTVIEAKKTLEERFLEITGKGEK</sequence>
<keyword evidence="8" id="KW-1185">Reference proteome</keyword>
<dbReference type="PROSITE" id="PS00211">
    <property type="entry name" value="ABC_TRANSPORTER_1"/>
    <property type="match status" value="1"/>
</dbReference>
<accession>A0ABR5TK79</accession>
<dbReference type="Gene3D" id="3.40.50.300">
    <property type="entry name" value="P-loop containing nucleotide triphosphate hydrolases"/>
    <property type="match status" value="1"/>
</dbReference>
<name>A0ABR5TK79_9BACL</name>
<evidence type="ECO:0000313" key="7">
    <source>
        <dbReference type="EMBL" id="KXB54994.1"/>
    </source>
</evidence>
<organism evidence="7 8">
    <name type="scientific">Gemelliphila asaccharolytica</name>
    <dbReference type="NCBI Taxonomy" id="502393"/>
    <lineage>
        <taxon>Bacteria</taxon>
        <taxon>Bacillati</taxon>
        <taxon>Bacillota</taxon>
        <taxon>Bacilli</taxon>
        <taxon>Bacillales</taxon>
        <taxon>Gemellaceae</taxon>
        <taxon>Gemelliphila</taxon>
    </lineage>
</organism>
<feature type="compositionally biased region" description="Polar residues" evidence="5">
    <location>
        <begin position="1"/>
        <end position="10"/>
    </location>
</feature>
<reference evidence="7 8" key="1">
    <citation type="submission" date="2016-01" db="EMBL/GenBank/DDBJ databases">
        <authorList>
            <person name="Mitreva M."/>
            <person name="Pepin K.H."/>
            <person name="Mihindukulasuriya K.A."/>
            <person name="Fulton R."/>
            <person name="Fronick C."/>
            <person name="O'Laughlin M."/>
            <person name="Miner T."/>
            <person name="Herter B."/>
            <person name="Rosa B.A."/>
            <person name="Cordes M."/>
            <person name="Tomlinson C."/>
            <person name="Wollam A."/>
            <person name="Palsikar V.B."/>
            <person name="Mardis E.R."/>
            <person name="Wilson R.K."/>
        </authorList>
    </citation>
    <scope>NUCLEOTIDE SEQUENCE [LARGE SCALE GENOMIC DNA]</scope>
    <source>
        <strain evidence="7 8">KA00071</strain>
    </source>
</reference>
<dbReference type="InterPro" id="IPR017871">
    <property type="entry name" value="ABC_transporter-like_CS"/>
</dbReference>